<keyword evidence="5" id="KW-0325">Glycoprotein</keyword>
<dbReference type="Proteomes" id="UP001164746">
    <property type="component" value="Chromosome 4"/>
</dbReference>
<dbReference type="PANTHER" id="PTHR10340:SF34">
    <property type="entry name" value="SPHINGOMYELIN PHOSPHODIESTERASE"/>
    <property type="match status" value="1"/>
</dbReference>
<keyword evidence="3" id="KW-0964">Secreted</keyword>
<comment type="similarity">
    <text evidence="2">Belongs to the acid sphingomyelinase family.</text>
</comment>
<organism evidence="8 9">
    <name type="scientific">Mya arenaria</name>
    <name type="common">Soft-shell clam</name>
    <dbReference type="NCBI Taxonomy" id="6604"/>
    <lineage>
        <taxon>Eukaryota</taxon>
        <taxon>Metazoa</taxon>
        <taxon>Spiralia</taxon>
        <taxon>Lophotrochozoa</taxon>
        <taxon>Mollusca</taxon>
        <taxon>Bivalvia</taxon>
        <taxon>Autobranchia</taxon>
        <taxon>Heteroconchia</taxon>
        <taxon>Euheterodonta</taxon>
        <taxon>Imparidentia</taxon>
        <taxon>Neoheterodontei</taxon>
        <taxon>Myida</taxon>
        <taxon>Myoidea</taxon>
        <taxon>Myidae</taxon>
        <taxon>Mya</taxon>
    </lineage>
</organism>
<evidence type="ECO:0000256" key="2">
    <source>
        <dbReference type="ARBA" id="ARBA00008234"/>
    </source>
</evidence>
<accession>A0ABY7DZL3</accession>
<name>A0ABY7DZL3_MYAAR</name>
<feature type="domain" description="Calcineurin-like phosphoesterase" evidence="6">
    <location>
        <begin position="163"/>
        <end position="289"/>
    </location>
</feature>
<keyword evidence="4" id="KW-0378">Hydrolase</keyword>
<dbReference type="InterPro" id="IPR029052">
    <property type="entry name" value="Metallo-depent_PP-like"/>
</dbReference>
<reference evidence="8" key="1">
    <citation type="submission" date="2022-11" db="EMBL/GenBank/DDBJ databases">
        <title>Centuries of genome instability and evolution in soft-shell clam transmissible cancer (bioRxiv).</title>
        <authorList>
            <person name="Hart S.F.M."/>
            <person name="Yonemitsu M.A."/>
            <person name="Giersch R.M."/>
            <person name="Beal B.F."/>
            <person name="Arriagada G."/>
            <person name="Davis B.W."/>
            <person name="Ostrander E.A."/>
            <person name="Goff S.P."/>
            <person name="Metzger M.J."/>
        </authorList>
    </citation>
    <scope>NUCLEOTIDE SEQUENCE</scope>
    <source>
        <strain evidence="8">MELC-2E11</strain>
        <tissue evidence="8">Siphon/mantle</tissue>
    </source>
</reference>
<evidence type="ECO:0000313" key="9">
    <source>
        <dbReference type="Proteomes" id="UP001164746"/>
    </source>
</evidence>
<evidence type="ECO:0000256" key="1">
    <source>
        <dbReference type="ARBA" id="ARBA00004613"/>
    </source>
</evidence>
<evidence type="ECO:0000259" key="6">
    <source>
        <dbReference type="Pfam" id="PF00149"/>
    </source>
</evidence>
<feature type="non-terminal residue" evidence="8">
    <location>
        <position position="400"/>
    </location>
</feature>
<evidence type="ECO:0000256" key="4">
    <source>
        <dbReference type="ARBA" id="ARBA00022801"/>
    </source>
</evidence>
<dbReference type="InterPro" id="IPR004843">
    <property type="entry name" value="Calcineurin-like_PHP"/>
</dbReference>
<dbReference type="InterPro" id="IPR045473">
    <property type="entry name" value="ASM_C"/>
</dbReference>
<keyword evidence="9" id="KW-1185">Reference proteome</keyword>
<dbReference type="Pfam" id="PF19272">
    <property type="entry name" value="ASMase_C"/>
    <property type="match status" value="1"/>
</dbReference>
<gene>
    <name evidence="8" type="ORF">MAR_008780</name>
</gene>
<comment type="subcellular location">
    <subcellularLocation>
        <location evidence="1">Secreted</location>
    </subcellularLocation>
</comment>
<protein>
    <submittedName>
        <fullName evidence="8">ASM-like protein</fullName>
    </submittedName>
</protein>
<sequence>TVTHGRVYIPRFGVAVCHSRGRLGNFVCQQLHPPMGGRARLYFRCTWVIFGASDLKVFASQHQSDLIDAKKYRHRECGSIISVSALDCDLCYRFVEGARALVEKGFTQEVVDELFGTLIGVTLESKELCGYALGKDCGAPYNPAAMWNVTLPDTPKPPIIPPKPPKFDYVLFTGDIPAHNVWNQTRGDQTVAMSTFTHYMKTYLPKKMMFPTLGNHESAPVNRGGYYSVSPFLGLRVISLNMNMCNNGNWWLFINATDPGNMLQWFIKELQAAEDKGEKVHVLGHIYPGCSCCLKPWSWNYYKIQVQDYTNYFLNLTDANLNGNPTWQKEYSAKETYGLTSLFPKDWNDLIYRMKTDNTLFNKFCSHTAKSAPNTSCDRNSTLCGLKTGRNGDPNLCRDI</sequence>
<feature type="domain" description="Sphingomyelin phosphodiesterase C-terminal" evidence="7">
    <location>
        <begin position="297"/>
        <end position="374"/>
    </location>
</feature>
<evidence type="ECO:0000313" key="8">
    <source>
        <dbReference type="EMBL" id="WAR02222.1"/>
    </source>
</evidence>
<dbReference type="Pfam" id="PF00149">
    <property type="entry name" value="Metallophos"/>
    <property type="match status" value="1"/>
</dbReference>
<dbReference type="SUPFAM" id="SSF56300">
    <property type="entry name" value="Metallo-dependent phosphatases"/>
    <property type="match status" value="1"/>
</dbReference>
<proteinExistence type="inferred from homology"/>
<evidence type="ECO:0000256" key="3">
    <source>
        <dbReference type="ARBA" id="ARBA00022525"/>
    </source>
</evidence>
<evidence type="ECO:0000259" key="7">
    <source>
        <dbReference type="Pfam" id="PF19272"/>
    </source>
</evidence>
<evidence type="ECO:0000256" key="5">
    <source>
        <dbReference type="ARBA" id="ARBA00023180"/>
    </source>
</evidence>
<dbReference type="PANTHER" id="PTHR10340">
    <property type="entry name" value="SPHINGOMYELIN PHOSPHODIESTERASE"/>
    <property type="match status" value="1"/>
</dbReference>
<dbReference type="EMBL" id="CP111015">
    <property type="protein sequence ID" value="WAR02222.1"/>
    <property type="molecule type" value="Genomic_DNA"/>
</dbReference>